<protein>
    <recommendedName>
        <fullName evidence="3">DUF2384 domain-containing protein</fullName>
    </recommendedName>
</protein>
<dbReference type="Proteomes" id="UP000238163">
    <property type="component" value="Unassembled WGS sequence"/>
</dbReference>
<evidence type="ECO:0000313" key="2">
    <source>
        <dbReference type="Proteomes" id="UP000238163"/>
    </source>
</evidence>
<accession>A0ABX5D4L6</accession>
<dbReference type="RefSeq" id="WP_096444395.1">
    <property type="nucleotide sequence ID" value="NZ_NWTN01000043.1"/>
</dbReference>
<reference evidence="1 2" key="1">
    <citation type="submission" date="2018-03" db="EMBL/GenBank/DDBJ databases">
        <title>Genetic Diversity and Phenotypic Plasticity of AHL Mediated Quorum Sensing in Environmental Strains of Vibrio mediterranei.</title>
        <authorList>
            <person name="Lantoine F."/>
            <person name="Vouve F."/>
        </authorList>
    </citation>
    <scope>NUCLEOTIDE SEQUENCE [LARGE SCALE GENOMIC DNA]</scope>
    <source>
        <strain evidence="1 2">17LN0615E</strain>
    </source>
</reference>
<name>A0ABX5D4L6_9VIBR</name>
<proteinExistence type="predicted"/>
<gene>
    <name evidence="1" type="ORF">COR51_26645</name>
</gene>
<comment type="caution">
    <text evidence="1">The sequence shown here is derived from an EMBL/GenBank/DDBJ whole genome shotgun (WGS) entry which is preliminary data.</text>
</comment>
<evidence type="ECO:0000313" key="1">
    <source>
        <dbReference type="EMBL" id="PRQ64604.1"/>
    </source>
</evidence>
<organism evidence="1 2">
    <name type="scientific">Vibrio mediterranei</name>
    <dbReference type="NCBI Taxonomy" id="689"/>
    <lineage>
        <taxon>Bacteria</taxon>
        <taxon>Pseudomonadati</taxon>
        <taxon>Pseudomonadota</taxon>
        <taxon>Gammaproteobacteria</taxon>
        <taxon>Vibrionales</taxon>
        <taxon>Vibrionaceae</taxon>
        <taxon>Vibrio</taxon>
    </lineage>
</organism>
<dbReference type="EMBL" id="NWTN01000043">
    <property type="protein sequence ID" value="PRQ64604.1"/>
    <property type="molecule type" value="Genomic_DNA"/>
</dbReference>
<evidence type="ECO:0008006" key="3">
    <source>
        <dbReference type="Google" id="ProtNLM"/>
    </source>
</evidence>
<sequence length="89" mass="9850">MDITEQLVAWGASEQQVRLIVAGANLAEISYIREALLIAFNNPANQDGFMGRVNHNAPFYGITPLAYLAEDPTRSRRIAEHLLTLGAPW</sequence>
<keyword evidence="2" id="KW-1185">Reference proteome</keyword>